<gene>
    <name evidence="6" type="ORF">CTheo_8279</name>
</gene>
<comment type="cofactor">
    <cofactor evidence="1">
        <name>Mg(2+)</name>
        <dbReference type="ChEBI" id="CHEBI:18420"/>
    </cofactor>
</comment>
<keyword evidence="1" id="KW-0347">Helicase</keyword>
<accession>A0A5N5Q912</accession>
<evidence type="ECO:0000256" key="2">
    <source>
        <dbReference type="SAM" id="MobiDB-lite"/>
    </source>
</evidence>
<feature type="region of interest" description="Disordered" evidence="2">
    <location>
        <begin position="48"/>
        <end position="67"/>
    </location>
</feature>
<dbReference type="PANTHER" id="PTHR47642">
    <property type="entry name" value="ATP-DEPENDENT DNA HELICASE"/>
    <property type="match status" value="1"/>
</dbReference>
<keyword evidence="7" id="KW-1185">Reference proteome</keyword>
<evidence type="ECO:0000259" key="4">
    <source>
        <dbReference type="Pfam" id="PF14214"/>
    </source>
</evidence>
<reference evidence="6 7" key="1">
    <citation type="journal article" date="2019" name="Fungal Biol. Biotechnol.">
        <title>Draft genome sequence of fastidious pathogen Ceratobasidium theobromae, which causes vascular-streak dieback in Theobroma cacao.</title>
        <authorList>
            <person name="Ali S.S."/>
            <person name="Asman A."/>
            <person name="Shao J."/>
            <person name="Firmansyah A.P."/>
            <person name="Susilo A.W."/>
            <person name="Rosmana A."/>
            <person name="McMahon P."/>
            <person name="Junaid M."/>
            <person name="Guest D."/>
            <person name="Kheng T.Y."/>
            <person name="Meinhardt L.W."/>
            <person name="Bailey B.A."/>
        </authorList>
    </citation>
    <scope>NUCLEOTIDE SEQUENCE [LARGE SCALE GENOMIC DNA]</scope>
    <source>
        <strain evidence="6 7">CT2</strain>
    </source>
</reference>
<feature type="region of interest" description="Disordered" evidence="2">
    <location>
        <begin position="1210"/>
        <end position="1229"/>
    </location>
</feature>
<protein>
    <recommendedName>
        <fullName evidence="1">ATP-dependent DNA helicase</fullName>
        <ecNumber evidence="1">5.6.2.3</ecNumber>
    </recommendedName>
</protein>
<dbReference type="SUPFAM" id="SSF52540">
    <property type="entry name" value="P-loop containing nucleoside triphosphate hydrolases"/>
    <property type="match status" value="2"/>
</dbReference>
<feature type="domain" description="Helitron helicase-like" evidence="4">
    <location>
        <begin position="514"/>
        <end position="736"/>
    </location>
</feature>
<dbReference type="OrthoDB" id="432234at2759"/>
<evidence type="ECO:0000313" key="7">
    <source>
        <dbReference type="Proteomes" id="UP000383932"/>
    </source>
</evidence>
<name>A0A5N5Q912_9AGAM</name>
<dbReference type="Proteomes" id="UP000383932">
    <property type="component" value="Unassembled WGS sequence"/>
</dbReference>
<feature type="domain" description="DNA helicase Pif1-like DEAD-box helicase" evidence="3">
    <location>
        <begin position="1408"/>
        <end position="1538"/>
    </location>
</feature>
<keyword evidence="1" id="KW-0378">Hydrolase</keyword>
<dbReference type="InterPro" id="IPR027417">
    <property type="entry name" value="P-loop_NTPase"/>
</dbReference>
<dbReference type="InterPro" id="IPR025476">
    <property type="entry name" value="Helitron_helicase-like"/>
</dbReference>
<evidence type="ECO:0000259" key="5">
    <source>
        <dbReference type="Pfam" id="PF20209"/>
    </source>
</evidence>
<dbReference type="Gene3D" id="3.40.50.300">
    <property type="entry name" value="P-loop containing nucleotide triphosphate hydrolases"/>
    <property type="match status" value="1"/>
</dbReference>
<comment type="catalytic activity">
    <reaction evidence="1">
        <text>ATP + H2O = ADP + phosphate + H(+)</text>
        <dbReference type="Rhea" id="RHEA:13065"/>
        <dbReference type="ChEBI" id="CHEBI:15377"/>
        <dbReference type="ChEBI" id="CHEBI:15378"/>
        <dbReference type="ChEBI" id="CHEBI:30616"/>
        <dbReference type="ChEBI" id="CHEBI:43474"/>
        <dbReference type="ChEBI" id="CHEBI:456216"/>
        <dbReference type="EC" id="5.6.2.3"/>
    </reaction>
</comment>
<dbReference type="EMBL" id="SSOP01000503">
    <property type="protein sequence ID" value="KAB5588280.1"/>
    <property type="molecule type" value="Genomic_DNA"/>
</dbReference>
<dbReference type="GO" id="GO:0006281">
    <property type="term" value="P:DNA repair"/>
    <property type="evidence" value="ECO:0007669"/>
    <property type="project" value="UniProtKB-KW"/>
</dbReference>
<organism evidence="6 7">
    <name type="scientific">Ceratobasidium theobromae</name>
    <dbReference type="NCBI Taxonomy" id="1582974"/>
    <lineage>
        <taxon>Eukaryota</taxon>
        <taxon>Fungi</taxon>
        <taxon>Dikarya</taxon>
        <taxon>Basidiomycota</taxon>
        <taxon>Agaricomycotina</taxon>
        <taxon>Agaricomycetes</taxon>
        <taxon>Cantharellales</taxon>
        <taxon>Ceratobasidiaceae</taxon>
        <taxon>Ceratobasidium</taxon>
    </lineage>
</organism>
<dbReference type="GO" id="GO:0005524">
    <property type="term" value="F:ATP binding"/>
    <property type="evidence" value="ECO:0007669"/>
    <property type="project" value="UniProtKB-KW"/>
</dbReference>
<dbReference type="Pfam" id="PF14214">
    <property type="entry name" value="Helitron_like_N"/>
    <property type="match status" value="1"/>
</dbReference>
<proteinExistence type="inferred from homology"/>
<evidence type="ECO:0000313" key="6">
    <source>
        <dbReference type="EMBL" id="KAB5588280.1"/>
    </source>
</evidence>
<feature type="region of interest" description="Disordered" evidence="2">
    <location>
        <begin position="1002"/>
        <end position="1043"/>
    </location>
</feature>
<dbReference type="Pfam" id="PF20209">
    <property type="entry name" value="DUF6570"/>
    <property type="match status" value="1"/>
</dbReference>
<dbReference type="GO" id="GO:0006310">
    <property type="term" value="P:DNA recombination"/>
    <property type="evidence" value="ECO:0007669"/>
    <property type="project" value="UniProtKB-KW"/>
</dbReference>
<evidence type="ECO:0000256" key="1">
    <source>
        <dbReference type="RuleBase" id="RU363044"/>
    </source>
</evidence>
<keyword evidence="1" id="KW-0233">DNA recombination</keyword>
<dbReference type="PANTHER" id="PTHR47642:SF6">
    <property type="entry name" value="ATP-DEPENDENT DNA HELICASE"/>
    <property type="match status" value="1"/>
</dbReference>
<feature type="compositionally biased region" description="Polar residues" evidence="2">
    <location>
        <begin position="1033"/>
        <end position="1043"/>
    </location>
</feature>
<comment type="caution">
    <text evidence="6">The sequence shown here is derived from an EMBL/GenBank/DDBJ whole genome shotgun (WGS) entry which is preliminary data.</text>
</comment>
<evidence type="ECO:0000259" key="3">
    <source>
        <dbReference type="Pfam" id="PF05970"/>
    </source>
</evidence>
<dbReference type="InterPro" id="IPR051055">
    <property type="entry name" value="PIF1_helicase"/>
</dbReference>
<dbReference type="GO" id="GO:0016887">
    <property type="term" value="F:ATP hydrolysis activity"/>
    <property type="evidence" value="ECO:0007669"/>
    <property type="project" value="RHEA"/>
</dbReference>
<dbReference type="GO" id="GO:0000723">
    <property type="term" value="P:telomere maintenance"/>
    <property type="evidence" value="ECO:0007669"/>
    <property type="project" value="InterPro"/>
</dbReference>
<comment type="similarity">
    <text evidence="1">Belongs to the helicase family.</text>
</comment>
<dbReference type="Pfam" id="PF05970">
    <property type="entry name" value="PIF1"/>
    <property type="match status" value="1"/>
</dbReference>
<keyword evidence="1" id="KW-0067">ATP-binding</keyword>
<keyword evidence="1" id="KW-0227">DNA damage</keyword>
<dbReference type="InterPro" id="IPR010285">
    <property type="entry name" value="DNA_helicase_pif1-like_DEAD"/>
</dbReference>
<feature type="domain" description="DUF6570" evidence="5">
    <location>
        <begin position="191"/>
        <end position="339"/>
    </location>
</feature>
<keyword evidence="1" id="KW-0547">Nucleotide-binding</keyword>
<dbReference type="EC" id="5.6.2.3" evidence="1"/>
<dbReference type="GO" id="GO:0043139">
    <property type="term" value="F:5'-3' DNA helicase activity"/>
    <property type="evidence" value="ECO:0007669"/>
    <property type="project" value="UniProtKB-EC"/>
</dbReference>
<feature type="compositionally biased region" description="Polar residues" evidence="2">
    <location>
        <begin position="1214"/>
        <end position="1227"/>
    </location>
</feature>
<sequence>MHNIYLSTAQARSQSDIISAIHAQPAHIICSLRDHLVHETATCPSSQRKRKRCVNHKPDTDSSHLPKRTRCSEALPEHLLQSLRLPEYPKFLEVPTPAQIRDCHRKFLDATSNDSMSLSVCVACACECSTHTGEQRALDDIPNSHQLVPSKPHFAHKLTSGLLLVAEKLEHTNGKIIGWFCHRCLKSLSANKRPSLAWANQMWIGPIPEELAKLTVPEQILVSLYHPRCWVYKLYPRDTWSHARDETMLQRGLVGNVTTFEHNLPDIVKMLEGHLVPRATSILASTIVVTYIGPGKPPKDWLKQTFRVRRQVVYSALYCLKYITRHPGYQNLEISEEMLAKLPVDDIPLEILSTMMSDPEIEQVQHEADTYLPTDSIEPDSIVTPLEQQSQGGESCGAEPSQVTEDIYERVPDAIPMQYLGAIDTDMSKVSAEQTLLYGLVNLANSGGEGGYAVRHSRTAVNEFPERKPRASGSGTETSPASKNYSVYAFPYLYPYGEGGIEGDREVPVSATEHVRCNLQYYDHRFSTHPTWPFTWFSILQKRQEMIAARVQMRRHDFDRATQLFSSLTQHDLSIAAEEEANGKPISNPVVQSLRRLMHTAGTKVMGSDASRYSYRSCIWSMGFYFGPPSLWVTINPTDLHNPLMQVMAGEKVDLDNFQAICGPDADRRAKNVAKNPYAAAKFFHLFINLVLETLFGIQCSSRRVTSESGVLGKLQGYFGVVEAQGRGSLHLHMLLWLHDTPSSDDILSLLQTEQFRQQVIKYIDTTMRAHLDGMTEDTIKVQSREPKLAWSRPPNPNCPNYETDFKDWEQRFARAQQVHVCKRATCLKYNSLKNKWFCKRRAPFPLSPETVVQNNGTVQLKRTYGYINAWNPSVLVYGGCNNDIKFISNGAEARAIIWYITAYQTKKQCRSHNISALLAERLVYHFEGTDYIEDMRNRSRLLLFRCLHSLNRQMEQSGQQVMSYLLGYGDTFRSHTYVPLYWAAVAGEIFRTWPNLKKSNTRRLTKENPPSDPNNDTDSESDPDEERICNRLSPNDNDSENVTVERLPSGKLTYKSQLIDYQFRGHELEDYSLLSFIVDTWETNLSGGSGTGTLNSRRGAPQHIRVKYLEDHPKANSKQRILRAHNHNALPNIVGSWLPRNDDLDQYDFYCASMLALLKPWRRLTDLEIKGQPWAVAFGTFLLSATKRQFDLLSGAQYYYQCRDAAEDERDSQNSYGERSDGSTPASDEIELDASIEEMAIPGGGPITEQDIEDLEKAKQRGPEATHGAMAVGIARHVGLLPQNLTEGWEVAAADYHRTTNEDIQQIQRWKAAMTADVQSRRAAGPGTLVAAEKGLDSGSCVPVEDLGINADRHLQDRGGVESMAGALDVLPAIEVTHLNRDQLRAFKIVERHLDLSLNGEHPPQLLMQIQGEGGTGKSTVIHCITDLFHHRGVGNQLIKSAPTGIAASLIDGNTLHSLCHMSAYHRTEIPNQIRDKLHETWKNIRYLIIDEISMVSRTFFAQVSAVIAAGKKVDSAAFGGINVIISGDFHQFPPVACPESEALYAPKVPFQNPTKQQTESLTGRAIYEQFRTVVLLKEQELIVSPEGNGANSIASDDWKRAVLVTPRHGVRIAWNKKASQRHCAETHQQLFICPANDTIRGRPLTLGERYAAATKKSRKKSQIGQKASLPDSVELAIGLEVMVTTNVETELDVANGACGVIQKILFDPKEQLDTTASEVTLNYLPLCVLVKLNRTKAQRLPGLEEGVVPIVPIKKNYDLPREHKSGGSRSVTRWQLPMTSAYAFTDYQAQGQTIERVVVDIARPPSGRLTQFNAYVALSRSKGRDGIRLLRDFDSDLFQTVPSYYLQEEGKRLQRLDQETQLN</sequence>
<keyword evidence="1" id="KW-0234">DNA repair</keyword>
<dbReference type="InterPro" id="IPR046700">
    <property type="entry name" value="DUF6570"/>
</dbReference>
<feature type="compositionally biased region" description="Acidic residues" evidence="2">
    <location>
        <begin position="1016"/>
        <end position="1026"/>
    </location>
</feature>